<dbReference type="InterPro" id="IPR045109">
    <property type="entry name" value="LSDs-like"/>
</dbReference>
<evidence type="ECO:0000256" key="4">
    <source>
        <dbReference type="ARBA" id="ARBA00023242"/>
    </source>
</evidence>
<feature type="region of interest" description="Disordered" evidence="6">
    <location>
        <begin position="1"/>
        <end position="21"/>
    </location>
</feature>
<sequence>MGLSTTQDEEPELGLKENSSKKRKKAEPKWCHQCRHIKDLVVECTKCQSKKYCIACITRWYPGVSEEEFAKACPDMQGYSCSEPNKIKYSKQIIQKVFPLVRRLNEDQLKEKEIEAKVKGVSISELKLQDADIFCDRCGSYFFDLYRSCVCGYVLCLECCRELRDGQLNGMTCGWKAHIDGSIPCPPKDIGGCNDGTLELKHIMCVKWIGNLLEKAQGLHKNNYSYDSPQTSVEFTANDLYSLSAKDIQPQHMQRFQFHWSKGEPVIVNDVLSTSSGLSWEPMVLWRAFRDISKSSNHSQAYEVDAINCLDWSEVKVNLSKFSSGYSADQFKQNGVPLILKLEDWQPSSLSQGEWPRHFVELINRLPFKDYTHPDDGYLNMTVKLPDLSLKPDMGPKMDIAYGVEEELGYGDSVTKLHYEKSDTVNVMTHAKSEVPTSTKLNKKTVKHKLDHRCEPLVCEAGPHRNEGQQYVVYPMEGCALWDIFQRQDVAKLEEYLRNHSAEFRHMGCLPVEQVFHPIHDRTFYLNTEHKRKLKQEFGIEPWTFKQKLGDAVFIPAGCPYQVRNLKVRIHIHIYKFVRHSLFANKIAFLQSNTKVELNFISPESLSECIRLQKELRILPNNHRAKQQKLNIGKIMIYALDHAVAELSRFIKSSDDIQDQFEKMHGTLNVVAGDGMNINSPLNDSICLSKSESDFRGVFPALSSEEAVVGFQQGNAEEILEAVEHCYPDTFQGVQIRSKPYCPSILEGFHVFIRDFLETSVDALTDDQITRLEAELNGFERFGFDLWWARERLDTVKNLKLLHKELVEATARMEKARLDYDRARDSRNEKAQRFGAEYDEVLNGNLGLGMLPGY</sequence>
<keyword evidence="5" id="KW-0175">Coiled coil</keyword>
<dbReference type="PROSITE" id="PS51184">
    <property type="entry name" value="JMJC"/>
    <property type="match status" value="1"/>
</dbReference>
<organism evidence="8 9">
    <name type="scientific">Deinandra increscens subsp. villosa</name>
    <dbReference type="NCBI Taxonomy" id="3103831"/>
    <lineage>
        <taxon>Eukaryota</taxon>
        <taxon>Viridiplantae</taxon>
        <taxon>Streptophyta</taxon>
        <taxon>Embryophyta</taxon>
        <taxon>Tracheophyta</taxon>
        <taxon>Spermatophyta</taxon>
        <taxon>Magnoliopsida</taxon>
        <taxon>eudicotyledons</taxon>
        <taxon>Gunneridae</taxon>
        <taxon>Pentapetalae</taxon>
        <taxon>asterids</taxon>
        <taxon>campanulids</taxon>
        <taxon>Asterales</taxon>
        <taxon>Asteraceae</taxon>
        <taxon>Asteroideae</taxon>
        <taxon>Heliantheae alliance</taxon>
        <taxon>Madieae</taxon>
        <taxon>Madiinae</taxon>
        <taxon>Deinandra</taxon>
    </lineage>
</organism>
<comment type="similarity">
    <text evidence="2">Belongs to the JARID1 histone demethylase family.</text>
</comment>
<keyword evidence="9" id="KW-1185">Reference proteome</keyword>
<dbReference type="Gene3D" id="2.60.120.650">
    <property type="entry name" value="Cupin"/>
    <property type="match status" value="1"/>
</dbReference>
<gene>
    <name evidence="8" type="ORF">SSX86_012462</name>
</gene>
<evidence type="ECO:0000313" key="8">
    <source>
        <dbReference type="EMBL" id="KAK9068351.1"/>
    </source>
</evidence>
<proteinExistence type="inferred from homology"/>
<feature type="domain" description="JmjC" evidence="7">
    <location>
        <begin position="374"/>
        <end position="617"/>
    </location>
</feature>
<evidence type="ECO:0000259" key="7">
    <source>
        <dbReference type="PROSITE" id="PS51184"/>
    </source>
</evidence>
<dbReference type="GO" id="GO:0000118">
    <property type="term" value="C:histone deacetylase complex"/>
    <property type="evidence" value="ECO:0007669"/>
    <property type="project" value="TreeGrafter"/>
</dbReference>
<feature type="coiled-coil region" evidence="5">
    <location>
        <begin position="799"/>
        <end position="833"/>
    </location>
</feature>
<dbReference type="Proteomes" id="UP001408789">
    <property type="component" value="Unassembled WGS sequence"/>
</dbReference>
<evidence type="ECO:0000256" key="5">
    <source>
        <dbReference type="SAM" id="Coils"/>
    </source>
</evidence>
<dbReference type="SUPFAM" id="SSF51197">
    <property type="entry name" value="Clavaminate synthase-like"/>
    <property type="match status" value="1"/>
</dbReference>
<evidence type="ECO:0000256" key="6">
    <source>
        <dbReference type="SAM" id="MobiDB-lite"/>
    </source>
</evidence>
<dbReference type="PANTHER" id="PTHR12549">
    <property type="entry name" value="JMJC DOMAIN-CONTAINING HISTONE DEMETHYLATION PROTEIN"/>
    <property type="match status" value="1"/>
</dbReference>
<reference evidence="8 9" key="1">
    <citation type="submission" date="2024-04" db="EMBL/GenBank/DDBJ databases">
        <title>The reference genome of an endangered Asteraceae, Deinandra increscens subsp. villosa, native to the Central Coast of California.</title>
        <authorList>
            <person name="Guilliams M."/>
            <person name="Hasenstab-Lehman K."/>
            <person name="Meyer R."/>
            <person name="Mcevoy S."/>
        </authorList>
    </citation>
    <scope>NUCLEOTIDE SEQUENCE [LARGE SCALE GENOMIC DNA]</scope>
    <source>
        <tissue evidence="8">Leaf</tissue>
    </source>
</reference>
<dbReference type="AlphaFoldDB" id="A0AAP0D4B1"/>
<keyword evidence="3" id="KW-0479">Metal-binding</keyword>
<dbReference type="GO" id="GO:0032454">
    <property type="term" value="F:histone H3K9 demethylase activity"/>
    <property type="evidence" value="ECO:0007669"/>
    <property type="project" value="InterPro"/>
</dbReference>
<evidence type="ECO:0000313" key="9">
    <source>
        <dbReference type="Proteomes" id="UP001408789"/>
    </source>
</evidence>
<keyword evidence="4" id="KW-0539">Nucleus</keyword>
<evidence type="ECO:0000256" key="2">
    <source>
        <dbReference type="ARBA" id="ARBA00006801"/>
    </source>
</evidence>
<accession>A0AAP0D4B1</accession>
<dbReference type="GO" id="GO:0003712">
    <property type="term" value="F:transcription coregulator activity"/>
    <property type="evidence" value="ECO:0007669"/>
    <property type="project" value="TreeGrafter"/>
</dbReference>
<evidence type="ECO:0000256" key="1">
    <source>
        <dbReference type="ARBA" id="ARBA00004123"/>
    </source>
</evidence>
<protein>
    <recommendedName>
        <fullName evidence="7">JmjC domain-containing protein</fullName>
    </recommendedName>
</protein>
<comment type="caution">
    <text evidence="8">The sequence shown here is derived from an EMBL/GenBank/DDBJ whole genome shotgun (WGS) entry which is preliminary data.</text>
</comment>
<dbReference type="GO" id="GO:0000785">
    <property type="term" value="C:chromatin"/>
    <property type="evidence" value="ECO:0007669"/>
    <property type="project" value="TreeGrafter"/>
</dbReference>
<dbReference type="GO" id="GO:0046872">
    <property type="term" value="F:metal ion binding"/>
    <property type="evidence" value="ECO:0007669"/>
    <property type="project" value="UniProtKB-KW"/>
</dbReference>
<name>A0AAP0D4B1_9ASTR</name>
<evidence type="ECO:0000256" key="3">
    <source>
        <dbReference type="ARBA" id="ARBA00022723"/>
    </source>
</evidence>
<dbReference type="InterPro" id="IPR003347">
    <property type="entry name" value="JmjC_dom"/>
</dbReference>
<dbReference type="Pfam" id="PF02373">
    <property type="entry name" value="JmjC"/>
    <property type="match status" value="1"/>
</dbReference>
<comment type="subcellular location">
    <subcellularLocation>
        <location evidence="1">Nucleus</location>
    </subcellularLocation>
</comment>
<dbReference type="SMART" id="SM00558">
    <property type="entry name" value="JmjC"/>
    <property type="match status" value="1"/>
</dbReference>
<dbReference type="EMBL" id="JBCNJP010000014">
    <property type="protein sequence ID" value="KAK9068351.1"/>
    <property type="molecule type" value="Genomic_DNA"/>
</dbReference>
<dbReference type="GO" id="GO:0006357">
    <property type="term" value="P:regulation of transcription by RNA polymerase II"/>
    <property type="evidence" value="ECO:0007669"/>
    <property type="project" value="TreeGrafter"/>
</dbReference>
<dbReference type="GO" id="GO:0031490">
    <property type="term" value="F:chromatin DNA binding"/>
    <property type="evidence" value="ECO:0007669"/>
    <property type="project" value="TreeGrafter"/>
</dbReference>
<dbReference type="PANTHER" id="PTHR12549:SF56">
    <property type="entry name" value="TRANSCRIPTION FACTOR C2H2 FAMILY"/>
    <property type="match status" value="1"/>
</dbReference>